<dbReference type="OrthoDB" id="1438245at2"/>
<reference evidence="1 2" key="1">
    <citation type="journal article" date="2015" name="Int. J. Syst. Evol. Microbiol.">
        <title>Hyunsoonleella pacifica sp. nov., isolated from seawater of South Pacific Gyre.</title>
        <authorList>
            <person name="Gao X."/>
            <person name="Zhang Z."/>
            <person name="Dai X."/>
            <person name="Zhang X.H."/>
        </authorList>
    </citation>
    <scope>NUCLEOTIDE SEQUENCE [LARGE SCALE GENOMIC DNA]</scope>
    <source>
        <strain evidence="1 2">SW033</strain>
    </source>
</reference>
<evidence type="ECO:0000313" key="1">
    <source>
        <dbReference type="EMBL" id="TBN16436.1"/>
    </source>
</evidence>
<keyword evidence="2" id="KW-1185">Reference proteome</keyword>
<gene>
    <name evidence="1" type="ORF">EYD46_07270</name>
</gene>
<accession>A0A4Q9FNR1</accession>
<dbReference type="EMBL" id="SIRS01000003">
    <property type="protein sequence ID" value="TBN16436.1"/>
    <property type="molecule type" value="Genomic_DNA"/>
</dbReference>
<evidence type="ECO:0000313" key="2">
    <source>
        <dbReference type="Proteomes" id="UP000292372"/>
    </source>
</evidence>
<proteinExistence type="predicted"/>
<dbReference type="AlphaFoldDB" id="A0A4Q9FNR1"/>
<comment type="caution">
    <text evidence="1">The sequence shown here is derived from an EMBL/GenBank/DDBJ whole genome shotgun (WGS) entry which is preliminary data.</text>
</comment>
<organism evidence="1 2">
    <name type="scientific">Hyunsoonleella pacifica</name>
    <dbReference type="NCBI Taxonomy" id="1080224"/>
    <lineage>
        <taxon>Bacteria</taxon>
        <taxon>Pseudomonadati</taxon>
        <taxon>Bacteroidota</taxon>
        <taxon>Flavobacteriia</taxon>
        <taxon>Flavobacteriales</taxon>
        <taxon>Flavobacteriaceae</taxon>
    </lineage>
</organism>
<dbReference type="Proteomes" id="UP000292372">
    <property type="component" value="Unassembled WGS sequence"/>
</dbReference>
<dbReference type="PROSITE" id="PS51257">
    <property type="entry name" value="PROKAR_LIPOPROTEIN"/>
    <property type="match status" value="1"/>
</dbReference>
<protein>
    <submittedName>
        <fullName evidence="1">Uncharacterized protein</fullName>
    </submittedName>
</protein>
<sequence>MKNLYLILLLILLNILLIISCKDSSREKFIEQFVVDLFDDNVMPEYVVSKYIEVLKDSMNTDIRTKAAKDFVEEIRKPIDANVRGNWLIPNNKIKLIKKPVIYSYKKYEHINNLKINKISSLKDRVYVLLDFDKEEILQYFLLNEDQTKIISFSLLIKDKNQATFFRPY</sequence>
<dbReference type="RefSeq" id="WP_130936418.1">
    <property type="nucleotide sequence ID" value="NZ_BMEE01000002.1"/>
</dbReference>
<name>A0A4Q9FNR1_9FLAO</name>